<dbReference type="CDD" id="cd16936">
    <property type="entry name" value="HATPase_RsbW-like"/>
    <property type="match status" value="1"/>
</dbReference>
<dbReference type="GO" id="GO:0004674">
    <property type="term" value="F:protein serine/threonine kinase activity"/>
    <property type="evidence" value="ECO:0007669"/>
    <property type="project" value="UniProtKB-KW"/>
</dbReference>
<dbReference type="AlphaFoldDB" id="A0A1I6RLF8"/>
<accession>A0A1I6RLF8</accession>
<protein>
    <submittedName>
        <fullName evidence="3">Anti-sigma regulatory factor (Ser/Thr protein kinase)</fullName>
    </submittedName>
</protein>
<proteinExistence type="predicted"/>
<dbReference type="Gene3D" id="3.30.565.10">
    <property type="entry name" value="Histidine kinase-like ATPase, C-terminal domain"/>
    <property type="match status" value="1"/>
</dbReference>
<dbReference type="EMBL" id="FPAB01000003">
    <property type="protein sequence ID" value="SFS65547.1"/>
    <property type="molecule type" value="Genomic_DNA"/>
</dbReference>
<evidence type="ECO:0000256" key="1">
    <source>
        <dbReference type="ARBA" id="ARBA00022527"/>
    </source>
</evidence>
<sequence length="134" mass="14610">MLERGFVLAVGRYPCVAASVRRARRIAVEAYAPFPTVDRDAVELLISELATNAVLHAAGDSFDVLCHSPLAGTVQVEVHDRCPAVPVRRQAHVQDESGRGLELLDLLAAHWRTERTANGKSLIFTLREGPCSIP</sequence>
<evidence type="ECO:0000313" key="4">
    <source>
        <dbReference type="Proteomes" id="UP000198873"/>
    </source>
</evidence>
<evidence type="ECO:0000259" key="2">
    <source>
        <dbReference type="Pfam" id="PF13581"/>
    </source>
</evidence>
<feature type="domain" description="Histidine kinase/HSP90-like ATPase" evidence="2">
    <location>
        <begin position="18"/>
        <end position="125"/>
    </location>
</feature>
<dbReference type="Proteomes" id="UP000198873">
    <property type="component" value="Unassembled WGS sequence"/>
</dbReference>
<organism evidence="3 4">
    <name type="scientific">Streptomyces harbinensis</name>
    <dbReference type="NCBI Taxonomy" id="1176198"/>
    <lineage>
        <taxon>Bacteria</taxon>
        <taxon>Bacillati</taxon>
        <taxon>Actinomycetota</taxon>
        <taxon>Actinomycetes</taxon>
        <taxon>Kitasatosporales</taxon>
        <taxon>Streptomycetaceae</taxon>
        <taxon>Streptomyces</taxon>
    </lineage>
</organism>
<evidence type="ECO:0000313" key="3">
    <source>
        <dbReference type="EMBL" id="SFS65547.1"/>
    </source>
</evidence>
<dbReference type="SUPFAM" id="SSF55874">
    <property type="entry name" value="ATPase domain of HSP90 chaperone/DNA topoisomerase II/histidine kinase"/>
    <property type="match status" value="1"/>
</dbReference>
<keyword evidence="4" id="KW-1185">Reference proteome</keyword>
<keyword evidence="3" id="KW-0418">Kinase</keyword>
<dbReference type="InterPro" id="IPR003594">
    <property type="entry name" value="HATPase_dom"/>
</dbReference>
<dbReference type="InterPro" id="IPR036890">
    <property type="entry name" value="HATPase_C_sf"/>
</dbReference>
<gene>
    <name evidence="3" type="ORF">SAMN05444716_103169</name>
</gene>
<dbReference type="STRING" id="1176198.SAMN05444716_103169"/>
<dbReference type="RefSeq" id="WP_026047316.1">
    <property type="nucleotide sequence ID" value="NZ_CP054938.1"/>
</dbReference>
<dbReference type="InterPro" id="IPR050267">
    <property type="entry name" value="Anti-sigma-factor_SerPK"/>
</dbReference>
<keyword evidence="3" id="KW-0808">Transferase</keyword>
<dbReference type="PANTHER" id="PTHR35526">
    <property type="entry name" value="ANTI-SIGMA-F FACTOR RSBW-RELATED"/>
    <property type="match status" value="1"/>
</dbReference>
<name>A0A1I6RLF8_9ACTN</name>
<reference evidence="4" key="1">
    <citation type="submission" date="2016-10" db="EMBL/GenBank/DDBJ databases">
        <authorList>
            <person name="Varghese N."/>
            <person name="Submissions S."/>
        </authorList>
    </citation>
    <scope>NUCLEOTIDE SEQUENCE [LARGE SCALE GENOMIC DNA]</scope>
    <source>
        <strain evidence="4">CGMCC 4.7047</strain>
    </source>
</reference>
<dbReference type="Pfam" id="PF13581">
    <property type="entry name" value="HATPase_c_2"/>
    <property type="match status" value="1"/>
</dbReference>
<dbReference type="PANTHER" id="PTHR35526:SF3">
    <property type="entry name" value="ANTI-SIGMA-F FACTOR RSBW"/>
    <property type="match status" value="1"/>
</dbReference>
<keyword evidence="1" id="KW-0723">Serine/threonine-protein kinase</keyword>